<dbReference type="EMBL" id="VYKL01000018">
    <property type="protein sequence ID" value="KAA9023981.1"/>
    <property type="molecule type" value="Genomic_DNA"/>
</dbReference>
<evidence type="ECO:0000256" key="1">
    <source>
        <dbReference type="SAM" id="Phobius"/>
    </source>
</evidence>
<dbReference type="OrthoDB" id="110250at2"/>
<gene>
    <name evidence="2" type="ORF">F4V44_12690</name>
</gene>
<feature type="transmembrane region" description="Helical" evidence="1">
    <location>
        <begin position="95"/>
        <end position="116"/>
    </location>
</feature>
<comment type="caution">
    <text evidence="2">The sequence shown here is derived from an EMBL/GenBank/DDBJ whole genome shotgun (WGS) entry which is preliminary data.</text>
</comment>
<keyword evidence="3" id="KW-1185">Reference proteome</keyword>
<feature type="transmembrane region" description="Helical" evidence="1">
    <location>
        <begin position="69"/>
        <end position="89"/>
    </location>
</feature>
<dbReference type="InterPro" id="IPR007404">
    <property type="entry name" value="YdjM-like"/>
</dbReference>
<dbReference type="Pfam" id="PF04307">
    <property type="entry name" value="YdjM"/>
    <property type="match status" value="1"/>
</dbReference>
<accession>A0A5J5HSW8</accession>
<dbReference type="RefSeq" id="WP_150440381.1">
    <property type="nucleotide sequence ID" value="NZ_VYKL01000018.1"/>
</dbReference>
<keyword evidence="1" id="KW-0812">Transmembrane</keyword>
<feature type="transmembrane region" description="Helical" evidence="1">
    <location>
        <begin position="159"/>
        <end position="178"/>
    </location>
</feature>
<keyword evidence="1" id="KW-1133">Transmembrane helix</keyword>
<proteinExistence type="predicted"/>
<dbReference type="InterPro" id="IPR053170">
    <property type="entry name" value="Transcription_regulator"/>
</dbReference>
<reference evidence="2 3" key="1">
    <citation type="submission" date="2019-09" db="EMBL/GenBank/DDBJ databases">
        <title>Whole genome sequences of isolates from the Mars Exploration Rovers.</title>
        <authorList>
            <person name="Seuylemezian A."/>
            <person name="Vaishampayan P."/>
        </authorList>
    </citation>
    <scope>NUCLEOTIDE SEQUENCE [LARGE SCALE GENOMIC DNA]</scope>
    <source>
        <strain evidence="2 3">MER_TA_151</strain>
    </source>
</reference>
<dbReference type="AlphaFoldDB" id="A0A5J5HSW8"/>
<dbReference type="PANTHER" id="PTHR40031:SF1">
    <property type="entry name" value="MEMBRANE-BOUND METAL-DEPENDENT HYDROLASE"/>
    <property type="match status" value="1"/>
</dbReference>
<sequence length="318" mass="36543">MDTSTHVLTGVGLAGLSYLDPTISSHPELLIPMLFCTILGSNAPDIDYIYKYKGNDVYLQKHRGMSHSLYAQGFLSLVIAGIATMANGGQFFSTFLIWTLLAMILHVLFDICNIYGTQAFRPFTQKWLALNLLTIIDPFITALHLGGIIFWFAGYSSGMVFLIVYVTTLLYLLIRYMIQIRVKKALLLFRESGVTYTLLPTFSLNRWKIVASFKHHYKLGKYENNRITWSKVLMKASEHNEIIAASRKHIFIDYLRMHTDYLHAKVKTYTDGYEVQWFDLRYQSKFDEPFVAVVKLDTQLNLIQCEVKRGFMAVPEKA</sequence>
<dbReference type="GO" id="GO:0016787">
    <property type="term" value="F:hydrolase activity"/>
    <property type="evidence" value="ECO:0007669"/>
    <property type="project" value="UniProtKB-KW"/>
</dbReference>
<protein>
    <submittedName>
        <fullName evidence="2">Metal-dependent hydrolase</fullName>
    </submittedName>
</protein>
<feature type="transmembrane region" description="Helical" evidence="1">
    <location>
        <begin position="128"/>
        <end position="153"/>
    </location>
</feature>
<name>A0A5J5HSW8_9BACI</name>
<organism evidence="2 3">
    <name type="scientific">Niallia endozanthoxylica</name>
    <dbReference type="NCBI Taxonomy" id="2036016"/>
    <lineage>
        <taxon>Bacteria</taxon>
        <taxon>Bacillati</taxon>
        <taxon>Bacillota</taxon>
        <taxon>Bacilli</taxon>
        <taxon>Bacillales</taxon>
        <taxon>Bacillaceae</taxon>
        <taxon>Niallia</taxon>
    </lineage>
</organism>
<evidence type="ECO:0000313" key="3">
    <source>
        <dbReference type="Proteomes" id="UP000326671"/>
    </source>
</evidence>
<dbReference type="PANTHER" id="PTHR40031">
    <property type="entry name" value="HYPOTHETICAL MEMBRANE SPANNING PROTEIN"/>
    <property type="match status" value="1"/>
</dbReference>
<evidence type="ECO:0000313" key="2">
    <source>
        <dbReference type="EMBL" id="KAA9023981.1"/>
    </source>
</evidence>
<dbReference type="Proteomes" id="UP000326671">
    <property type="component" value="Unassembled WGS sequence"/>
</dbReference>
<keyword evidence="1" id="KW-0472">Membrane</keyword>
<keyword evidence="2" id="KW-0378">Hydrolase</keyword>